<organism evidence="4">
    <name type="scientific">Rodentolepis nana</name>
    <name type="common">Dwarf tapeworm</name>
    <name type="synonym">Hymenolepis nana</name>
    <dbReference type="NCBI Taxonomy" id="102285"/>
    <lineage>
        <taxon>Eukaryota</taxon>
        <taxon>Metazoa</taxon>
        <taxon>Spiralia</taxon>
        <taxon>Lophotrochozoa</taxon>
        <taxon>Platyhelminthes</taxon>
        <taxon>Cestoda</taxon>
        <taxon>Eucestoda</taxon>
        <taxon>Cyclophyllidea</taxon>
        <taxon>Hymenolepididae</taxon>
        <taxon>Rodentolepis</taxon>
    </lineage>
</organism>
<reference evidence="2 3" key="2">
    <citation type="submission" date="2018-11" db="EMBL/GenBank/DDBJ databases">
        <authorList>
            <consortium name="Pathogen Informatics"/>
        </authorList>
    </citation>
    <scope>NUCLEOTIDE SEQUENCE [LARGE SCALE GENOMIC DNA]</scope>
</reference>
<gene>
    <name evidence="2" type="ORF">HNAJ_LOCUS2650</name>
</gene>
<evidence type="ECO:0000313" key="4">
    <source>
        <dbReference type="WBParaSite" id="HNAJ_0000265101-mRNA-1"/>
    </source>
</evidence>
<protein>
    <submittedName>
        <fullName evidence="4">Protein kinase domain-containing protein</fullName>
    </submittedName>
</protein>
<keyword evidence="3" id="KW-1185">Reference proteome</keyword>
<evidence type="ECO:0000313" key="2">
    <source>
        <dbReference type="EMBL" id="VDN98509.1"/>
    </source>
</evidence>
<feature type="region of interest" description="Disordered" evidence="1">
    <location>
        <begin position="448"/>
        <end position="469"/>
    </location>
</feature>
<accession>A0A0R3T6G3</accession>
<evidence type="ECO:0000256" key="1">
    <source>
        <dbReference type="SAM" id="MobiDB-lite"/>
    </source>
</evidence>
<name>A0A0R3T6G3_RODNA</name>
<dbReference type="OrthoDB" id="10492547at2759"/>
<sequence>MDGKRRNALSDYLSFCWNRKLASTDGGSGGGGRRRKVSSSQRQNASPKARGNVDGSCSTIQEESLRSAPSPARLSHRHRCCRRHHCYQHRYHHHHHTHRHHYHIHHHCQQHLHRCSRANAAVIGSGVFTTSRASSNSSTGRLNPQLPKLTFTPAEIAPASVCYRMTINNQPIESGASKQDALSVFQPDNFANEDKSPNRLMMTRRYRHDILASSILDSPTGDCSSLASSCSPCPGAIASYPSLFATSALSSPILPTANDLTSILLQFAEGISPKPPDGIDPSTPLHVMPSFHEMSPMRRKWRTVKIATKGLTNTSSTTAAHLDTNGVGEKRTTSRLKEEETFHIAEDALQFGMVHLVPCPHLMKAVVDPDKSSMYGRGHGQLAKVHDAGQKIFDLGPVSKLSHGPSQLSSHGHTPPHNHSTIVTAVTASSGGGSVSSFLSSGFRAVTSGFGRPRERRRSVSTPCGNEAPGNANNEGVVCGNTVLNTPSSSIPGSSRGSDFAHSICALPGSGISQLVGPGYSTDTASKASTPPFVTDEADGLCAANGGGGGGLNSESVLPCLRVASLSQMMQLASASNRRGYPYIPNQEENCKNSTETVTSSTVGGCQLRHWHLPTCPHRLCIPRQNLPPPPSLIRRHANNNFTSTGPHVSITSSNTQLEDHLSFRNSYFQHHHQSDSVAAQPPELRHLPVEHPRLHRQQPATNPPVSLSSFQGDRRSALDLPSYLETTSAAGVVCSTPAATADSRSTTCLSASSASQRLSPPPTSKSLVNTTTTVRKNKRTMLSLFGGRTTTSLSSNQHLHHQLNQHGNSHNPVNSAGTFVTGSGSGGASFPSTPVREPSSSSIVMATTSVQVNSPTPPLATNFTSFSSNSSSGGSSSVPAATNGNG</sequence>
<dbReference type="AlphaFoldDB" id="A0A0R3T6G3"/>
<feature type="compositionally biased region" description="Low complexity" evidence="1">
    <location>
        <begin position="862"/>
        <end position="878"/>
    </location>
</feature>
<feature type="region of interest" description="Disordered" evidence="1">
    <location>
        <begin position="853"/>
        <end position="887"/>
    </location>
</feature>
<reference evidence="4" key="1">
    <citation type="submission" date="2017-02" db="UniProtKB">
        <authorList>
            <consortium name="WormBaseParasite"/>
        </authorList>
    </citation>
    <scope>IDENTIFICATION</scope>
</reference>
<dbReference type="WBParaSite" id="HNAJ_0000265101-mRNA-1">
    <property type="protein sequence ID" value="HNAJ_0000265101-mRNA-1"/>
    <property type="gene ID" value="HNAJ_0000265101"/>
</dbReference>
<proteinExistence type="predicted"/>
<dbReference type="Proteomes" id="UP000278807">
    <property type="component" value="Unassembled WGS sequence"/>
</dbReference>
<dbReference type="EMBL" id="UZAE01001346">
    <property type="protein sequence ID" value="VDN98509.1"/>
    <property type="molecule type" value="Genomic_DNA"/>
</dbReference>
<feature type="region of interest" description="Disordered" evidence="1">
    <location>
        <begin position="20"/>
        <end position="73"/>
    </location>
</feature>
<evidence type="ECO:0000313" key="3">
    <source>
        <dbReference type="Proteomes" id="UP000278807"/>
    </source>
</evidence>